<dbReference type="PANTHER" id="PTHR43248:SF29">
    <property type="entry name" value="TRIPEPTIDYL AMINOPEPTIDASE"/>
    <property type="match status" value="1"/>
</dbReference>
<gene>
    <name evidence="7" type="ORF">HNR07_002708</name>
</gene>
<dbReference type="InterPro" id="IPR051601">
    <property type="entry name" value="Serine_prot/Carboxylest_S33"/>
</dbReference>
<feature type="domain" description="AB hydrolase-1" evidence="5">
    <location>
        <begin position="105"/>
        <end position="320"/>
    </location>
</feature>
<comment type="similarity">
    <text evidence="1">Belongs to the peptidase S33 family.</text>
</comment>
<dbReference type="EMBL" id="JACHDO010000001">
    <property type="protein sequence ID" value="MBB5491571.1"/>
    <property type="molecule type" value="Genomic_DNA"/>
</dbReference>
<organism evidence="7 8">
    <name type="scientific">Nocardiopsis metallicus</name>
    <dbReference type="NCBI Taxonomy" id="179819"/>
    <lineage>
        <taxon>Bacteria</taxon>
        <taxon>Bacillati</taxon>
        <taxon>Actinomycetota</taxon>
        <taxon>Actinomycetes</taxon>
        <taxon>Streptosporangiales</taxon>
        <taxon>Nocardiopsidaceae</taxon>
        <taxon>Nocardiopsis</taxon>
    </lineage>
</organism>
<evidence type="ECO:0000313" key="8">
    <source>
        <dbReference type="Proteomes" id="UP000579647"/>
    </source>
</evidence>
<protein>
    <submittedName>
        <fullName evidence="7">Pimeloyl-ACP methyl ester carboxylesterase</fullName>
    </submittedName>
</protein>
<evidence type="ECO:0000256" key="3">
    <source>
        <dbReference type="ARBA" id="ARBA00022801"/>
    </source>
</evidence>
<evidence type="ECO:0000256" key="4">
    <source>
        <dbReference type="SAM" id="MobiDB-lite"/>
    </source>
</evidence>
<dbReference type="PANTHER" id="PTHR43248">
    <property type="entry name" value="2-SUCCINYL-6-HYDROXY-2,4-CYCLOHEXADIENE-1-CARBOXYLATE SYNTHASE"/>
    <property type="match status" value="1"/>
</dbReference>
<dbReference type="SUPFAM" id="SSF53474">
    <property type="entry name" value="alpha/beta-Hydrolases"/>
    <property type="match status" value="1"/>
</dbReference>
<evidence type="ECO:0000256" key="2">
    <source>
        <dbReference type="ARBA" id="ARBA00022729"/>
    </source>
</evidence>
<dbReference type="InterPro" id="IPR013595">
    <property type="entry name" value="Pept_S33_TAP-like_C"/>
</dbReference>
<dbReference type="Pfam" id="PF08386">
    <property type="entry name" value="Abhydrolase_4"/>
    <property type="match status" value="1"/>
</dbReference>
<keyword evidence="8" id="KW-1185">Reference proteome</keyword>
<keyword evidence="2" id="KW-0732">Signal</keyword>
<evidence type="ECO:0000259" key="6">
    <source>
        <dbReference type="Pfam" id="PF08386"/>
    </source>
</evidence>
<dbReference type="RefSeq" id="WP_184365236.1">
    <property type="nucleotide sequence ID" value="NZ_BAAAKM010000152.1"/>
</dbReference>
<dbReference type="Gene3D" id="3.40.50.1820">
    <property type="entry name" value="alpha/beta hydrolase"/>
    <property type="match status" value="1"/>
</dbReference>
<comment type="caution">
    <text evidence="7">The sequence shown here is derived from an EMBL/GenBank/DDBJ whole genome shotgun (WGS) entry which is preliminary data.</text>
</comment>
<dbReference type="GO" id="GO:0016787">
    <property type="term" value="F:hydrolase activity"/>
    <property type="evidence" value="ECO:0007669"/>
    <property type="project" value="UniProtKB-KW"/>
</dbReference>
<name>A0A840WEY4_9ACTN</name>
<accession>A0A840WEY4</accession>
<proteinExistence type="inferred from homology"/>
<dbReference type="InterPro" id="IPR029058">
    <property type="entry name" value="AB_hydrolase_fold"/>
</dbReference>
<evidence type="ECO:0000259" key="5">
    <source>
        <dbReference type="Pfam" id="PF00561"/>
    </source>
</evidence>
<feature type="region of interest" description="Disordered" evidence="4">
    <location>
        <begin position="368"/>
        <end position="399"/>
    </location>
</feature>
<dbReference type="Pfam" id="PF00561">
    <property type="entry name" value="Abhydrolase_1"/>
    <property type="match status" value="1"/>
</dbReference>
<dbReference type="Proteomes" id="UP000579647">
    <property type="component" value="Unassembled WGS sequence"/>
</dbReference>
<sequence length="535" mass="56054">MRKTVGGVRGSALGSALVLLVAGCTAPEEDTGAPDAGSVEWAPCLSEEELDEAPEWGGDPDWLQDLECGTVAVPLDHADPDGSTVELALTRRPAGGSAGERIGSLVLNPGGPGESGVAMLDHPLFDEQIQDAFDLVGFDPRGVGESEGIACGDWYAMDEARRAVTDPGDVTDADLAALEESARAYADDCAETVGEDFLATMGTVNVVRDLDLLRGALGDEQLTFVGFSYGTYIGALYAEMFPENTRALVLDGAVETERPNVEVAADQADAFQAAWDLFVAECLGGPGCPFSGSDAADAEMGELLDRLDADPPVVRDMPVDGVTLLGMVSLQLYHEDAWAGLTEALAAVAEDPAQAGPELERLYDDTYGQDEEPAQDGEPAPTGPEDSVAPGPEFGGPDTEAALTAVNCADRVDPTDPEVYRDTAQRAAGDSPFFGTGLVWEQLPCAYWVDTEEAPTGFSAPDAPPILVIGTVGDPATPYTWAEELSDQLATATLITYEGNGHTAYGYGMRCVDEAVDAYLLEGEVPEAGLSCPAW</sequence>
<keyword evidence="3" id="KW-0378">Hydrolase</keyword>
<evidence type="ECO:0000256" key="1">
    <source>
        <dbReference type="ARBA" id="ARBA00010088"/>
    </source>
</evidence>
<dbReference type="AlphaFoldDB" id="A0A840WEY4"/>
<feature type="domain" description="Peptidase S33 tripeptidyl aminopeptidase-like C-terminal" evidence="6">
    <location>
        <begin position="431"/>
        <end position="532"/>
    </location>
</feature>
<reference evidence="7 8" key="1">
    <citation type="submission" date="2020-08" db="EMBL/GenBank/DDBJ databases">
        <title>Sequencing the genomes of 1000 actinobacteria strains.</title>
        <authorList>
            <person name="Klenk H.-P."/>
        </authorList>
    </citation>
    <scope>NUCLEOTIDE SEQUENCE [LARGE SCALE GENOMIC DNA]</scope>
    <source>
        <strain evidence="7 8">DSM 44598</strain>
    </source>
</reference>
<dbReference type="InterPro" id="IPR000073">
    <property type="entry name" value="AB_hydrolase_1"/>
</dbReference>
<dbReference type="PROSITE" id="PS51257">
    <property type="entry name" value="PROKAR_LIPOPROTEIN"/>
    <property type="match status" value="1"/>
</dbReference>
<evidence type="ECO:0000313" key="7">
    <source>
        <dbReference type="EMBL" id="MBB5491571.1"/>
    </source>
</evidence>